<dbReference type="RefSeq" id="WP_131863748.1">
    <property type="nucleotide sequence ID" value="NZ_SMCR01000001.1"/>
</dbReference>
<feature type="transmembrane region" description="Helical" evidence="1">
    <location>
        <begin position="393"/>
        <end position="412"/>
    </location>
</feature>
<keyword evidence="3" id="KW-1185">Reference proteome</keyword>
<protein>
    <recommendedName>
        <fullName evidence="4">Oligosaccharide repeat unit polymerase</fullName>
    </recommendedName>
</protein>
<keyword evidence="1" id="KW-0812">Transmembrane</keyword>
<dbReference type="AlphaFoldDB" id="A0A4R3Z7M2"/>
<comment type="caution">
    <text evidence="2">The sequence shown here is derived from an EMBL/GenBank/DDBJ whole genome shotgun (WGS) entry which is preliminary data.</text>
</comment>
<feature type="transmembrane region" description="Helical" evidence="1">
    <location>
        <begin position="369"/>
        <end position="387"/>
    </location>
</feature>
<organism evidence="2 3">
    <name type="scientific">Biostraticola tofi</name>
    <dbReference type="NCBI Taxonomy" id="466109"/>
    <lineage>
        <taxon>Bacteria</taxon>
        <taxon>Pseudomonadati</taxon>
        <taxon>Pseudomonadota</taxon>
        <taxon>Gammaproteobacteria</taxon>
        <taxon>Enterobacterales</taxon>
        <taxon>Bruguierivoracaceae</taxon>
        <taxon>Biostraticola</taxon>
    </lineage>
</organism>
<evidence type="ECO:0000313" key="2">
    <source>
        <dbReference type="EMBL" id="TCW00211.1"/>
    </source>
</evidence>
<name>A0A4R3Z7M2_9GAMM</name>
<accession>A0A4R3Z7M2</accession>
<feature type="transmembrane region" description="Helical" evidence="1">
    <location>
        <begin position="178"/>
        <end position="196"/>
    </location>
</feature>
<feature type="transmembrane region" description="Helical" evidence="1">
    <location>
        <begin position="152"/>
        <end position="171"/>
    </location>
</feature>
<dbReference type="Proteomes" id="UP000295719">
    <property type="component" value="Unassembled WGS sequence"/>
</dbReference>
<reference evidence="2 3" key="1">
    <citation type="submission" date="2019-03" db="EMBL/GenBank/DDBJ databases">
        <title>Genomic Encyclopedia of Type Strains, Phase IV (KMG-IV): sequencing the most valuable type-strain genomes for metagenomic binning, comparative biology and taxonomic classification.</title>
        <authorList>
            <person name="Goeker M."/>
        </authorList>
    </citation>
    <scope>NUCLEOTIDE SEQUENCE [LARGE SCALE GENOMIC DNA]</scope>
    <source>
        <strain evidence="2 3">DSM 19580</strain>
    </source>
</reference>
<feature type="transmembrane region" description="Helical" evidence="1">
    <location>
        <begin position="6"/>
        <end position="22"/>
    </location>
</feature>
<feature type="transmembrane region" description="Helical" evidence="1">
    <location>
        <begin position="108"/>
        <end position="132"/>
    </location>
</feature>
<sequence length="418" mass="47406">MVELSTILLISITIISFSYLMCRNTIGIFYVQWVIYIVWFFSFPSYLEYINNIYPWPFFPKSQEIVSVNLITALFCMTLFVGYIFGYKRLITAKQIAIKNVRIDLKTNIVSLLLLMPAIIFIGITGIGSFFMGRSFVGEIMDTNSFLPMVYALSKFTAFGVFVVYFCFWINRDKNRKFGTIALVVFFIVISINFIINNPLSSPRFHFLSMAIVIATIIGKMISRKSYLALFVLSPTLLYVLFPLTKHLGEDSGKYRTYELAQYIVQGVDFDSFQQLVNILRYVNDVGYSWGMNFLGGVSFFVPRSLWTDKPTNLGVLSAEHMGYVYTNLSAPLVGEFYYTADLVGVIIGGFVTGLLAGKADSFLRAGNISYYYFVGMWLAAFSFIIFRGSFGAVAPMIILGMMSSLIVYSVSRIRIKI</sequence>
<evidence type="ECO:0008006" key="4">
    <source>
        <dbReference type="Google" id="ProtNLM"/>
    </source>
</evidence>
<keyword evidence="1" id="KW-0472">Membrane</keyword>
<feature type="transmembrane region" description="Helical" evidence="1">
    <location>
        <begin position="29"/>
        <end position="47"/>
    </location>
</feature>
<feature type="transmembrane region" description="Helical" evidence="1">
    <location>
        <begin position="226"/>
        <end position="245"/>
    </location>
</feature>
<gene>
    <name evidence="2" type="ORF">EDC52_101559</name>
</gene>
<feature type="transmembrane region" description="Helical" evidence="1">
    <location>
        <begin position="67"/>
        <end position="87"/>
    </location>
</feature>
<feature type="transmembrane region" description="Helical" evidence="1">
    <location>
        <begin position="337"/>
        <end position="357"/>
    </location>
</feature>
<keyword evidence="1" id="KW-1133">Transmembrane helix</keyword>
<feature type="transmembrane region" description="Helical" evidence="1">
    <location>
        <begin position="202"/>
        <end position="219"/>
    </location>
</feature>
<proteinExistence type="predicted"/>
<dbReference type="EMBL" id="SMCR01000001">
    <property type="protein sequence ID" value="TCW00211.1"/>
    <property type="molecule type" value="Genomic_DNA"/>
</dbReference>
<dbReference type="OrthoDB" id="6636231at2"/>
<evidence type="ECO:0000256" key="1">
    <source>
        <dbReference type="SAM" id="Phobius"/>
    </source>
</evidence>
<evidence type="ECO:0000313" key="3">
    <source>
        <dbReference type="Proteomes" id="UP000295719"/>
    </source>
</evidence>